<dbReference type="Proteomes" id="UP000077752">
    <property type="component" value="Unassembled WGS sequence"/>
</dbReference>
<sequence>MSNEALNVAVRGLDVGSLARADSTPGATSFRYRDSAAEGQAVSLTMPVRRDDYLWERGLHPIFEMNLPEGFLRSRLQQMFAKVIHGFDDLDLLGIVGPHQLGRVIVGGHSEGSMPGTSINELLVHDGAQGLFEDLLSRYAKYSGVSGVQPKVLVRDEDVEGVERVTHRGATHIVKAWRDEDYPELAANEFFCMRAAKLAGLEVPGFQLSNGGKFLIVERFDIGEQGYLGLEDFCVLNGWGANRKYDGSYEGGVRQINTWVEPSLRQAALLQYFRCVALSAAVQGGDAHMKNFALMYDSTSEDAVIKLAPAYDIVTTTPYSPQDMMALMMEGSKAFPKHKRLAQFGRVTCGFSERIVEQTLQQIADGISDARKEMLEYLGQNPQFELIGTRMLDAWNIGVARSLMSEKRAKVFDKVKK</sequence>
<dbReference type="GO" id="GO:0005829">
    <property type="term" value="C:cytosol"/>
    <property type="evidence" value="ECO:0007669"/>
    <property type="project" value="TreeGrafter"/>
</dbReference>
<evidence type="ECO:0000313" key="7">
    <source>
        <dbReference type="Proteomes" id="UP000077752"/>
    </source>
</evidence>
<gene>
    <name evidence="6" type="ORF">AYO28_05215</name>
</gene>
<dbReference type="InterPro" id="IPR052028">
    <property type="entry name" value="HipA_Ser/Thr_kinase"/>
</dbReference>
<keyword evidence="3 6" id="KW-0418">Kinase</keyword>
<evidence type="ECO:0000256" key="2">
    <source>
        <dbReference type="ARBA" id="ARBA00022679"/>
    </source>
</evidence>
<dbReference type="GO" id="GO:0004674">
    <property type="term" value="F:protein serine/threonine kinase activity"/>
    <property type="evidence" value="ECO:0007669"/>
    <property type="project" value="TreeGrafter"/>
</dbReference>
<feature type="domain" description="HipA-like C-terminal" evidence="4">
    <location>
        <begin position="144"/>
        <end position="368"/>
    </location>
</feature>
<dbReference type="EMBL" id="LUCV01000003">
    <property type="protein sequence ID" value="OAI94910.1"/>
    <property type="molecule type" value="Genomic_DNA"/>
</dbReference>
<dbReference type="InterPro" id="IPR012893">
    <property type="entry name" value="HipA-like_C"/>
</dbReference>
<dbReference type="NCBIfam" id="TIGR03071">
    <property type="entry name" value="couple_hipA"/>
    <property type="match status" value="1"/>
</dbReference>
<evidence type="ECO:0000313" key="6">
    <source>
        <dbReference type="EMBL" id="OAI94910.1"/>
    </source>
</evidence>
<keyword evidence="2" id="KW-0808">Transferase</keyword>
<name>A0A177SX58_PSEPU</name>
<evidence type="ECO:0000259" key="4">
    <source>
        <dbReference type="Pfam" id="PF07804"/>
    </source>
</evidence>
<evidence type="ECO:0000259" key="5">
    <source>
        <dbReference type="Pfam" id="PF13657"/>
    </source>
</evidence>
<dbReference type="Pfam" id="PF07804">
    <property type="entry name" value="HipA_C"/>
    <property type="match status" value="1"/>
</dbReference>
<reference evidence="6 7" key="1">
    <citation type="submission" date="2016-03" db="EMBL/GenBank/DDBJ databases">
        <title>Draft Genome Assembly of Pseudomonas putida strain CBF10-2.</title>
        <authorList>
            <person name="Iyer R.S."/>
            <person name="Damania A."/>
        </authorList>
    </citation>
    <scope>NUCLEOTIDE SEQUENCE [LARGE SCALE GENOMIC DNA]</scope>
    <source>
        <strain evidence="6 7">CBF10-2</strain>
    </source>
</reference>
<comment type="similarity">
    <text evidence="1">Belongs to the HipA Ser/Thr kinase family.</text>
</comment>
<protein>
    <submittedName>
        <fullName evidence="6">Phosphatidylinositol kinase</fullName>
    </submittedName>
</protein>
<dbReference type="Pfam" id="PF13657">
    <property type="entry name" value="Couple_hipA"/>
    <property type="match status" value="1"/>
</dbReference>
<dbReference type="RefSeq" id="WP_064301069.1">
    <property type="nucleotide sequence ID" value="NZ_LUCV01000003.1"/>
</dbReference>
<dbReference type="PANTHER" id="PTHR37419">
    <property type="entry name" value="SERINE/THREONINE-PROTEIN KINASE TOXIN HIPA"/>
    <property type="match status" value="1"/>
</dbReference>
<evidence type="ECO:0000256" key="1">
    <source>
        <dbReference type="ARBA" id="ARBA00010164"/>
    </source>
</evidence>
<organism evidence="6 7">
    <name type="scientific">Pseudomonas putida</name>
    <name type="common">Arthrobacter siderocapsulatus</name>
    <dbReference type="NCBI Taxonomy" id="303"/>
    <lineage>
        <taxon>Bacteria</taxon>
        <taxon>Pseudomonadati</taxon>
        <taxon>Pseudomonadota</taxon>
        <taxon>Gammaproteobacteria</taxon>
        <taxon>Pseudomonadales</taxon>
        <taxon>Pseudomonadaceae</taxon>
        <taxon>Pseudomonas</taxon>
    </lineage>
</organism>
<evidence type="ECO:0000256" key="3">
    <source>
        <dbReference type="ARBA" id="ARBA00022777"/>
    </source>
</evidence>
<comment type="caution">
    <text evidence="6">The sequence shown here is derived from an EMBL/GenBank/DDBJ whole genome shotgun (WGS) entry which is preliminary data.</text>
</comment>
<proteinExistence type="inferred from homology"/>
<dbReference type="AlphaFoldDB" id="A0A177SX58"/>
<dbReference type="InterPro" id="IPR017508">
    <property type="entry name" value="HipA_N1"/>
</dbReference>
<dbReference type="PANTHER" id="PTHR37419:SF1">
    <property type="entry name" value="SERINE_THREONINE-PROTEIN KINASE TOXIN HIPA"/>
    <property type="match status" value="1"/>
</dbReference>
<feature type="domain" description="HipA N-terminal subdomain 1" evidence="5">
    <location>
        <begin position="6"/>
        <end position="105"/>
    </location>
</feature>
<accession>A0A177SX58</accession>